<protein>
    <recommendedName>
        <fullName evidence="3">PDZ domain-containing protein</fullName>
    </recommendedName>
</protein>
<feature type="compositionally biased region" description="Basic residues" evidence="2">
    <location>
        <begin position="409"/>
        <end position="426"/>
    </location>
</feature>
<feature type="domain" description="PDZ" evidence="3">
    <location>
        <begin position="7"/>
        <end position="87"/>
    </location>
</feature>
<feature type="compositionally biased region" description="Low complexity" evidence="2">
    <location>
        <begin position="300"/>
        <end position="309"/>
    </location>
</feature>
<dbReference type="GO" id="GO:0072659">
    <property type="term" value="P:protein localization to plasma membrane"/>
    <property type="evidence" value="ECO:0007669"/>
    <property type="project" value="TreeGrafter"/>
</dbReference>
<dbReference type="GO" id="GO:0043495">
    <property type="term" value="F:protein-membrane adaptor activity"/>
    <property type="evidence" value="ECO:0007669"/>
    <property type="project" value="TreeGrafter"/>
</dbReference>
<evidence type="ECO:0000256" key="1">
    <source>
        <dbReference type="ARBA" id="ARBA00022737"/>
    </source>
</evidence>
<feature type="compositionally biased region" description="Polar residues" evidence="2">
    <location>
        <begin position="286"/>
        <end position="299"/>
    </location>
</feature>
<feature type="compositionally biased region" description="Low complexity" evidence="2">
    <location>
        <begin position="202"/>
        <end position="219"/>
    </location>
</feature>
<feature type="compositionally biased region" description="Gly residues" evidence="2">
    <location>
        <begin position="443"/>
        <end position="453"/>
    </location>
</feature>
<reference evidence="5" key="1">
    <citation type="submission" date="2015-06" db="EMBL/GenBank/DDBJ databases">
        <authorList>
            <person name="Hoefler B.C."/>
            <person name="Straight P.D."/>
        </authorList>
    </citation>
    <scope>NUCLEOTIDE SEQUENCE</scope>
</reference>
<dbReference type="CDD" id="cd00136">
    <property type="entry name" value="PDZ_canonical"/>
    <property type="match status" value="1"/>
</dbReference>
<feature type="compositionally biased region" description="Basic residues" evidence="2">
    <location>
        <begin position="485"/>
        <end position="501"/>
    </location>
</feature>
<gene>
    <name evidence="5" type="ORF">c2_g2_i1</name>
    <name evidence="4" type="ORF">c2_g2_i4</name>
</gene>
<dbReference type="PANTHER" id="PTHR14191">
    <property type="entry name" value="PDZ DOMAIN CONTAINING PROTEIN"/>
    <property type="match status" value="1"/>
</dbReference>
<feature type="compositionally biased region" description="Polar residues" evidence="2">
    <location>
        <begin position="706"/>
        <end position="715"/>
    </location>
</feature>
<feature type="compositionally biased region" description="Low complexity" evidence="2">
    <location>
        <begin position="427"/>
        <end position="442"/>
    </location>
</feature>
<dbReference type="InterPro" id="IPR001478">
    <property type="entry name" value="PDZ"/>
</dbReference>
<dbReference type="OrthoDB" id="2157641at2759"/>
<dbReference type="EMBL" id="GDHF01031420">
    <property type="protein sequence ID" value="JAI20894.1"/>
    <property type="molecule type" value="Transcribed_RNA"/>
</dbReference>
<evidence type="ECO:0000313" key="5">
    <source>
        <dbReference type="EMBL" id="JAI25622.1"/>
    </source>
</evidence>
<dbReference type="InterPro" id="IPR051067">
    <property type="entry name" value="NHER"/>
</dbReference>
<feature type="region of interest" description="Disordered" evidence="2">
    <location>
        <begin position="101"/>
        <end position="266"/>
    </location>
</feature>
<sequence length="840" mass="90957">MAAEELKVVLRRNEHSGFGFSLLGTTGPPHVIYEIHENSPAADSAVEAGDIILKVNGTDVHRYTTKEVLKCLRLSDDSVTLELRRDPKLKARLKEQLANTKNPHYEDIEPSPHIYDYKSSSCRSPTTHHRSLSLQDSYEPPHNSNSNSSSSPAIRYAKSPTHLPHRQGSLPTPALASQQQQGNHSRSSSASSAQLQFGDINTTAASGGAGGATCTSPTSRPSRIPTALKAPQKPPVQHSPQNKRPRPSQIPTKAGPAATNGNAPVIAPTAPVTGGCVSGGGGAHLQHSNSYSGGSTRFTQQQQQQAALQQKERDAEPNSAPPQPAKAPRFEAYMMTGELILNLSRTSQSSNLLPGHAKKIDSLRDSPQRAVVAARANGALAPRASGESSPTSSSSVDSPTHTASSESAHHHKDRGKRRHQQPHHHLLQQQLDSINNSYNNSNSGGGGGAGGVGVVNSDPRKDDTLLLCEELERDDEEAGGDNNRRQRYQQHQHHSTRRHQYSHYQQRSSYDHDEVVDMEENEEDQTHYDITNIETYNSGGLGAGDVCGDDDASDRQCLVTNYGDDEDDDVEGEDFDAEDEDCCGAEHEDEDYSSNSLTSASAKQRLRALKQKAAAAHYKHAQSVVRARGGIGDAVDCANQHYAGGYQHHHQQKRQQQRGSGGSSSSSATVKSDGLTGINTSPDETSFSVPTSPISLSTPLIDKDTANSVPTSPEPTSLGAVGGGVVVHDVVVRRHNGVVRTCDSAGFRTSKSEDHLQQVQREGMAAVIPIDIDEDVNSSLNTLLDTRHDSEDSQVSCVRGVNYNEKFAISVCRILMARSKLRVYNYRKAKRIKLTFYLYK</sequence>
<organism evidence="5">
    <name type="scientific">Bactrocera latifrons</name>
    <name type="common">Malaysian fruit fly</name>
    <name type="synonym">Chaetodacus latifrons</name>
    <dbReference type="NCBI Taxonomy" id="174628"/>
    <lineage>
        <taxon>Eukaryota</taxon>
        <taxon>Metazoa</taxon>
        <taxon>Ecdysozoa</taxon>
        <taxon>Arthropoda</taxon>
        <taxon>Hexapoda</taxon>
        <taxon>Insecta</taxon>
        <taxon>Pterygota</taxon>
        <taxon>Neoptera</taxon>
        <taxon>Endopterygota</taxon>
        <taxon>Diptera</taxon>
        <taxon>Brachycera</taxon>
        <taxon>Muscomorpha</taxon>
        <taxon>Tephritoidea</taxon>
        <taxon>Tephritidae</taxon>
        <taxon>Bactrocera</taxon>
        <taxon>Bactrocera</taxon>
    </lineage>
</organism>
<feature type="compositionally biased region" description="Low complexity" evidence="2">
    <location>
        <begin position="380"/>
        <end position="406"/>
    </location>
</feature>
<dbReference type="SUPFAM" id="SSF50156">
    <property type="entry name" value="PDZ domain-like"/>
    <property type="match status" value="1"/>
</dbReference>
<dbReference type="AlphaFoldDB" id="A0A0K8UG17"/>
<feature type="compositionally biased region" description="Basic residues" evidence="2">
    <location>
        <begin position="647"/>
        <end position="656"/>
    </location>
</feature>
<dbReference type="PROSITE" id="PS50106">
    <property type="entry name" value="PDZ"/>
    <property type="match status" value="1"/>
</dbReference>
<dbReference type="Pfam" id="PF00595">
    <property type="entry name" value="PDZ"/>
    <property type="match status" value="1"/>
</dbReference>
<evidence type="ECO:0000313" key="4">
    <source>
        <dbReference type="EMBL" id="JAI20894.1"/>
    </source>
</evidence>
<feature type="region of interest" description="Disordered" evidence="2">
    <location>
        <begin position="380"/>
        <end position="458"/>
    </location>
</feature>
<feature type="region of interest" description="Disordered" evidence="2">
    <location>
        <begin position="285"/>
        <end position="327"/>
    </location>
</feature>
<dbReference type="PANTHER" id="PTHR14191:SF3">
    <property type="entry name" value="NA(+)_H(+) EXCHANGE REGULATORY COFACTOR-LIKE PROTEIN NRFL-1"/>
    <property type="match status" value="1"/>
</dbReference>
<evidence type="ECO:0000256" key="2">
    <source>
        <dbReference type="SAM" id="MobiDB-lite"/>
    </source>
</evidence>
<feature type="compositionally biased region" description="Polar residues" evidence="2">
    <location>
        <begin position="677"/>
        <end position="698"/>
    </location>
</feature>
<dbReference type="GO" id="GO:0016324">
    <property type="term" value="C:apical plasma membrane"/>
    <property type="evidence" value="ECO:0007669"/>
    <property type="project" value="TreeGrafter"/>
</dbReference>
<dbReference type="InterPro" id="IPR036034">
    <property type="entry name" value="PDZ_sf"/>
</dbReference>
<feature type="compositionally biased region" description="Polar residues" evidence="2">
    <location>
        <begin position="175"/>
        <end position="184"/>
    </location>
</feature>
<accession>A0A0K8UG17</accession>
<name>A0A0K8UG17_BACLA</name>
<dbReference type="EMBL" id="GDHF01026692">
    <property type="protein sequence ID" value="JAI25622.1"/>
    <property type="molecule type" value="Transcribed_RNA"/>
</dbReference>
<dbReference type="SMART" id="SM00228">
    <property type="entry name" value="PDZ"/>
    <property type="match status" value="1"/>
</dbReference>
<proteinExistence type="predicted"/>
<feature type="region of interest" description="Disordered" evidence="2">
    <location>
        <begin position="645"/>
        <end position="720"/>
    </location>
</feature>
<feature type="compositionally biased region" description="Acidic residues" evidence="2">
    <location>
        <begin position="563"/>
        <end position="592"/>
    </location>
</feature>
<feature type="region of interest" description="Disordered" evidence="2">
    <location>
        <begin position="561"/>
        <end position="599"/>
    </location>
</feature>
<feature type="region of interest" description="Disordered" evidence="2">
    <location>
        <begin position="474"/>
        <end position="510"/>
    </location>
</feature>
<dbReference type="Gene3D" id="2.30.42.10">
    <property type="match status" value="1"/>
</dbReference>
<evidence type="ECO:0000259" key="3">
    <source>
        <dbReference type="PROSITE" id="PS50106"/>
    </source>
</evidence>
<keyword evidence="1" id="KW-0677">Repeat</keyword>